<evidence type="ECO:0000259" key="8">
    <source>
        <dbReference type="PROSITE" id="PS50893"/>
    </source>
</evidence>
<proteinExistence type="predicted"/>
<sequence length="606" mass="65067">MTEISTSLQVCPDAVAPGGTQDYQAKHRAGGKALSMIMRPIRGYVIVARILVVVSCIVALAPYVALTRLGAILLGDHVDREALTHTANVLWMAFCIQAMLYVVALLITHIADIKVRNILQDRIIDHISKAPLAWFSSSSTGRVRKAIQDDTVQIHMLVAHAPVEQTAAVGVPLVLLVYAFVVDWRLGLLSIATFPIYALLQWVTMRDMATKTAEMDDKLADISSSSIELTEGIHVVKNFGQTGKAHRRFTRACEEFAQFYWNWCGPLIKASALSLSVISVAALMAINLGFGLLMAKAGWVGVTDVLTCSLIALVLPRTIEVLGNMAWGYQQAGNAALRLQDVLSIEQISHPQVSARIPDDMTVTFDDVSASYLTPDGVIPALSHVNLTLRPGTVTALVGPSGSGKSTLATMLARFRDPDSGVVRIGGVDLKDLAQDDLYRLVSFVLQDPYMQRRSIRDVITLARPDATDDQVCEAARAAHILDDIDALPKGFDTVLGEDTDFSGGQKQRLSIARAVLADAPILVLDEATAATDPDCEAEIQQALAALARGRTVLAIGHHAESVAGADVICVMEGGGIAACGSSEELADQPYWARLSAGRAMEGVTQ</sequence>
<dbReference type="Proteomes" id="UP000215332">
    <property type="component" value="Chromosome 1"/>
</dbReference>
<feature type="transmembrane region" description="Helical" evidence="7">
    <location>
        <begin position="187"/>
        <end position="205"/>
    </location>
</feature>
<feature type="transmembrane region" description="Helical" evidence="7">
    <location>
        <begin position="44"/>
        <end position="66"/>
    </location>
</feature>
<evidence type="ECO:0000256" key="1">
    <source>
        <dbReference type="ARBA" id="ARBA00004651"/>
    </source>
</evidence>
<name>A0A239WDX4_9ACTN</name>
<dbReference type="GO" id="GO:0005524">
    <property type="term" value="F:ATP binding"/>
    <property type="evidence" value="ECO:0007669"/>
    <property type="project" value="UniProtKB-KW"/>
</dbReference>
<dbReference type="InterPro" id="IPR027417">
    <property type="entry name" value="P-loop_NTPase"/>
</dbReference>
<evidence type="ECO:0000256" key="5">
    <source>
        <dbReference type="ARBA" id="ARBA00022989"/>
    </source>
</evidence>
<keyword evidence="3" id="KW-0547">Nucleotide-binding</keyword>
<protein>
    <submittedName>
        <fullName evidence="10">Iron import ATP-binding/permease protein IrtA</fullName>
        <ecNumber evidence="10">3.6.3.-</ecNumber>
    </submittedName>
</protein>
<evidence type="ECO:0000256" key="4">
    <source>
        <dbReference type="ARBA" id="ARBA00022840"/>
    </source>
</evidence>
<comment type="subcellular location">
    <subcellularLocation>
        <location evidence="1">Cell membrane</location>
        <topology evidence="1">Multi-pass membrane protein</topology>
    </subcellularLocation>
</comment>
<dbReference type="InterPro" id="IPR003439">
    <property type="entry name" value="ABC_transporter-like_ATP-bd"/>
</dbReference>
<keyword evidence="10" id="KW-0378">Hydrolase</keyword>
<dbReference type="EC" id="3.6.3.-" evidence="10"/>
<feature type="domain" description="ABC transmembrane type-1" evidence="9">
    <location>
        <begin position="50"/>
        <end position="331"/>
    </location>
</feature>
<evidence type="ECO:0000256" key="2">
    <source>
        <dbReference type="ARBA" id="ARBA00022692"/>
    </source>
</evidence>
<dbReference type="PANTHER" id="PTHR24221">
    <property type="entry name" value="ATP-BINDING CASSETTE SUB-FAMILY B"/>
    <property type="match status" value="1"/>
</dbReference>
<dbReference type="InterPro" id="IPR011527">
    <property type="entry name" value="ABC1_TM_dom"/>
</dbReference>
<dbReference type="InterPro" id="IPR039421">
    <property type="entry name" value="Type_1_exporter"/>
</dbReference>
<dbReference type="PROSITE" id="PS50893">
    <property type="entry name" value="ABC_TRANSPORTER_2"/>
    <property type="match status" value="1"/>
</dbReference>
<evidence type="ECO:0000313" key="11">
    <source>
        <dbReference type="Proteomes" id="UP000215332"/>
    </source>
</evidence>
<dbReference type="SUPFAM" id="SSF52540">
    <property type="entry name" value="P-loop containing nucleoside triphosphate hydrolases"/>
    <property type="match status" value="1"/>
</dbReference>
<reference evidence="10 11" key="1">
    <citation type="submission" date="2017-06" db="EMBL/GenBank/DDBJ databases">
        <authorList>
            <consortium name="Pathogen Informatics"/>
        </authorList>
    </citation>
    <scope>NUCLEOTIDE SEQUENCE [LARGE SCALE GENOMIC DNA]</scope>
    <source>
        <strain evidence="10 11">NCTC11865</strain>
    </source>
</reference>
<keyword evidence="2 7" id="KW-0812">Transmembrane</keyword>
<dbReference type="KEGG" id="cgrn:4412665_00776"/>
<evidence type="ECO:0000259" key="9">
    <source>
        <dbReference type="PROSITE" id="PS50929"/>
    </source>
</evidence>
<evidence type="ECO:0000256" key="3">
    <source>
        <dbReference type="ARBA" id="ARBA00022741"/>
    </source>
</evidence>
<dbReference type="RefSeq" id="WP_021106237.1">
    <property type="nucleotide sequence ID" value="NZ_LT906441.1"/>
</dbReference>
<feature type="transmembrane region" description="Helical" evidence="7">
    <location>
        <begin position="272"/>
        <end position="291"/>
    </location>
</feature>
<dbReference type="Gene3D" id="1.20.1560.10">
    <property type="entry name" value="ABC transporter type 1, transmembrane domain"/>
    <property type="match status" value="1"/>
</dbReference>
<dbReference type="GO" id="GO:0005886">
    <property type="term" value="C:plasma membrane"/>
    <property type="evidence" value="ECO:0007669"/>
    <property type="project" value="UniProtKB-SubCell"/>
</dbReference>
<dbReference type="GO" id="GO:0140359">
    <property type="term" value="F:ABC-type transporter activity"/>
    <property type="evidence" value="ECO:0007669"/>
    <property type="project" value="InterPro"/>
</dbReference>
<feature type="transmembrane region" description="Helical" evidence="7">
    <location>
        <begin position="297"/>
        <end position="315"/>
    </location>
</feature>
<organism evidence="10 11">
    <name type="scientific">Cutibacterium granulosum</name>
    <dbReference type="NCBI Taxonomy" id="33011"/>
    <lineage>
        <taxon>Bacteria</taxon>
        <taxon>Bacillati</taxon>
        <taxon>Actinomycetota</taxon>
        <taxon>Actinomycetes</taxon>
        <taxon>Propionibacteriales</taxon>
        <taxon>Propionibacteriaceae</taxon>
        <taxon>Cutibacterium</taxon>
    </lineage>
</organism>
<dbReference type="InterPro" id="IPR036640">
    <property type="entry name" value="ABC1_TM_sf"/>
</dbReference>
<dbReference type="GO" id="GO:0016887">
    <property type="term" value="F:ATP hydrolysis activity"/>
    <property type="evidence" value="ECO:0007669"/>
    <property type="project" value="InterPro"/>
</dbReference>
<dbReference type="InterPro" id="IPR017871">
    <property type="entry name" value="ABC_transporter-like_CS"/>
</dbReference>
<dbReference type="PANTHER" id="PTHR24221:SF654">
    <property type="entry name" value="ATP-BINDING CASSETTE SUB-FAMILY B MEMBER 6"/>
    <property type="match status" value="1"/>
</dbReference>
<feature type="transmembrane region" description="Helical" evidence="7">
    <location>
        <begin position="86"/>
        <end position="107"/>
    </location>
</feature>
<dbReference type="PROSITE" id="PS00211">
    <property type="entry name" value="ABC_TRANSPORTER_1"/>
    <property type="match status" value="1"/>
</dbReference>
<keyword evidence="5 7" id="KW-1133">Transmembrane helix</keyword>
<evidence type="ECO:0000256" key="7">
    <source>
        <dbReference type="SAM" id="Phobius"/>
    </source>
</evidence>
<accession>A0A239WDX4</accession>
<dbReference type="AlphaFoldDB" id="A0A239WDX4"/>
<keyword evidence="4 10" id="KW-0067">ATP-binding</keyword>
<dbReference type="Pfam" id="PF00664">
    <property type="entry name" value="ABC_membrane"/>
    <property type="match status" value="1"/>
</dbReference>
<dbReference type="eggNOG" id="COG1132">
    <property type="taxonomic scope" value="Bacteria"/>
</dbReference>
<dbReference type="Gene3D" id="3.40.50.300">
    <property type="entry name" value="P-loop containing nucleotide triphosphate hydrolases"/>
    <property type="match status" value="1"/>
</dbReference>
<dbReference type="SUPFAM" id="SSF90123">
    <property type="entry name" value="ABC transporter transmembrane region"/>
    <property type="match status" value="1"/>
</dbReference>
<dbReference type="SMART" id="SM00382">
    <property type="entry name" value="AAA"/>
    <property type="match status" value="1"/>
</dbReference>
<keyword evidence="6 7" id="KW-0472">Membrane</keyword>
<dbReference type="Pfam" id="PF00005">
    <property type="entry name" value="ABC_tran"/>
    <property type="match status" value="1"/>
</dbReference>
<evidence type="ECO:0000256" key="6">
    <source>
        <dbReference type="ARBA" id="ARBA00023136"/>
    </source>
</evidence>
<evidence type="ECO:0000313" key="10">
    <source>
        <dbReference type="EMBL" id="SNV32320.1"/>
    </source>
</evidence>
<dbReference type="InterPro" id="IPR003593">
    <property type="entry name" value="AAA+_ATPase"/>
</dbReference>
<dbReference type="PROSITE" id="PS50929">
    <property type="entry name" value="ABC_TM1F"/>
    <property type="match status" value="1"/>
</dbReference>
<feature type="domain" description="ABC transporter" evidence="8">
    <location>
        <begin position="363"/>
        <end position="599"/>
    </location>
</feature>
<gene>
    <name evidence="10" type="primary">irtA</name>
    <name evidence="10" type="ORF">SAMEA4412665_00776</name>
</gene>
<dbReference type="EMBL" id="LT906441">
    <property type="protein sequence ID" value="SNV32320.1"/>
    <property type="molecule type" value="Genomic_DNA"/>
</dbReference>